<proteinExistence type="predicted"/>
<evidence type="ECO:0000313" key="2">
    <source>
        <dbReference type="Proteomes" id="UP001174932"/>
    </source>
</evidence>
<organism evidence="1 2">
    <name type="scientific">Rhizobium alvei</name>
    <dbReference type="NCBI Taxonomy" id="1132659"/>
    <lineage>
        <taxon>Bacteria</taxon>
        <taxon>Pseudomonadati</taxon>
        <taxon>Pseudomonadota</taxon>
        <taxon>Alphaproteobacteria</taxon>
        <taxon>Hyphomicrobiales</taxon>
        <taxon>Rhizobiaceae</taxon>
        <taxon>Rhizobium/Agrobacterium group</taxon>
        <taxon>Rhizobium</taxon>
    </lineage>
</organism>
<dbReference type="InterPro" id="IPR036086">
    <property type="entry name" value="ParB/Sulfiredoxin_sf"/>
</dbReference>
<dbReference type="Gene3D" id="3.90.1530.10">
    <property type="entry name" value="Conserved hypothetical protein from pyrococcus furiosus pfu- 392566-001, ParB domain"/>
    <property type="match status" value="1"/>
</dbReference>
<dbReference type="EMBL" id="JAUOZU010000009">
    <property type="protein sequence ID" value="MDO6965026.1"/>
    <property type="molecule type" value="Genomic_DNA"/>
</dbReference>
<dbReference type="Proteomes" id="UP001174932">
    <property type="component" value="Unassembled WGS sequence"/>
</dbReference>
<evidence type="ECO:0000313" key="1">
    <source>
        <dbReference type="EMBL" id="MDO6965026.1"/>
    </source>
</evidence>
<dbReference type="SUPFAM" id="SSF110849">
    <property type="entry name" value="ParB/Sulfiredoxin"/>
    <property type="match status" value="1"/>
</dbReference>
<sequence>MLEVKLVDIDILRSHPKNARTHSKKQLRMIASSISKFGFVSPVIATVDNVIIAGHGRVEAARCPGSAPSRPNWLN</sequence>
<reference evidence="1" key="1">
    <citation type="journal article" date="2015" name="Int. J. Syst. Evol. Microbiol.">
        <title>Rhizobium alvei sp. nov., isolated from a freshwater river.</title>
        <authorList>
            <person name="Sheu S.Y."/>
            <person name="Huang H.W."/>
            <person name="Young C.C."/>
            <person name="Chen W.M."/>
        </authorList>
    </citation>
    <scope>NUCLEOTIDE SEQUENCE</scope>
    <source>
        <strain evidence="1">TNR-22</strain>
    </source>
</reference>
<comment type="caution">
    <text evidence="1">The sequence shown here is derived from an EMBL/GenBank/DDBJ whole genome shotgun (WGS) entry which is preliminary data.</text>
</comment>
<dbReference type="RefSeq" id="WP_304376962.1">
    <property type="nucleotide sequence ID" value="NZ_JAUOZU010000009.1"/>
</dbReference>
<reference evidence="1" key="2">
    <citation type="submission" date="2023-07" db="EMBL/GenBank/DDBJ databases">
        <authorList>
            <person name="Shen H."/>
        </authorList>
    </citation>
    <scope>NUCLEOTIDE SEQUENCE</scope>
    <source>
        <strain evidence="1">TNR-22</strain>
    </source>
</reference>
<protein>
    <submittedName>
        <fullName evidence="1">ParB N-terminal domain-containing protein</fullName>
    </submittedName>
</protein>
<keyword evidence="2" id="KW-1185">Reference proteome</keyword>
<name>A0ABT8YMR6_9HYPH</name>
<accession>A0ABT8YMR6</accession>
<gene>
    <name evidence="1" type="ORF">Q4481_13745</name>
</gene>